<evidence type="ECO:0000313" key="3">
    <source>
        <dbReference type="Proteomes" id="UP000637383"/>
    </source>
</evidence>
<evidence type="ECO:0000313" key="2">
    <source>
        <dbReference type="EMBL" id="MBD2737004.1"/>
    </source>
</evidence>
<dbReference type="RefSeq" id="WP_190957605.1">
    <property type="nucleotide sequence ID" value="NZ_JACJTU010000026.1"/>
</dbReference>
<keyword evidence="3" id="KW-1185">Reference proteome</keyword>
<dbReference type="PANTHER" id="PTHR48079:SF6">
    <property type="entry name" value="NAD(P)-BINDING DOMAIN-CONTAINING PROTEIN-RELATED"/>
    <property type="match status" value="1"/>
</dbReference>
<proteinExistence type="predicted"/>
<dbReference type="CDD" id="cd05228">
    <property type="entry name" value="AR_FR_like_1_SDR_e"/>
    <property type="match status" value="1"/>
</dbReference>
<feature type="domain" description="NAD-dependent epimerase/dehydratase" evidence="1">
    <location>
        <begin position="7"/>
        <end position="235"/>
    </location>
</feature>
<dbReference type="Pfam" id="PF01370">
    <property type="entry name" value="Epimerase"/>
    <property type="match status" value="1"/>
</dbReference>
<dbReference type="InterPro" id="IPR001509">
    <property type="entry name" value="Epimerase_deHydtase"/>
</dbReference>
<dbReference type="PANTHER" id="PTHR48079">
    <property type="entry name" value="PROTEIN YEEZ"/>
    <property type="match status" value="1"/>
</dbReference>
<dbReference type="Proteomes" id="UP000637383">
    <property type="component" value="Unassembled WGS sequence"/>
</dbReference>
<dbReference type="Gene3D" id="3.40.50.720">
    <property type="entry name" value="NAD(P)-binding Rossmann-like Domain"/>
    <property type="match status" value="1"/>
</dbReference>
<evidence type="ECO:0000259" key="1">
    <source>
        <dbReference type="Pfam" id="PF01370"/>
    </source>
</evidence>
<dbReference type="InterPro" id="IPR036291">
    <property type="entry name" value="NAD(P)-bd_dom_sf"/>
</dbReference>
<reference evidence="2 3" key="1">
    <citation type="journal article" date="2020" name="ISME J.">
        <title>Comparative genomics reveals insights into cyanobacterial evolution and habitat adaptation.</title>
        <authorList>
            <person name="Chen M.Y."/>
            <person name="Teng W.K."/>
            <person name="Zhao L."/>
            <person name="Hu C.X."/>
            <person name="Zhou Y.K."/>
            <person name="Han B.P."/>
            <person name="Song L.R."/>
            <person name="Shu W.S."/>
        </authorList>
    </citation>
    <scope>NUCLEOTIDE SEQUENCE [LARGE SCALE GENOMIC DNA]</scope>
    <source>
        <strain evidence="2 3">FACHB-159</strain>
    </source>
</reference>
<protein>
    <submittedName>
        <fullName evidence="2">SDR family oxidoreductase</fullName>
    </submittedName>
</protein>
<dbReference type="SUPFAM" id="SSF51735">
    <property type="entry name" value="NAD(P)-binding Rossmann-fold domains"/>
    <property type="match status" value="1"/>
</dbReference>
<organism evidence="2 3">
    <name type="scientific">Nostoc paludosum FACHB-159</name>
    <dbReference type="NCBI Taxonomy" id="2692908"/>
    <lineage>
        <taxon>Bacteria</taxon>
        <taxon>Bacillati</taxon>
        <taxon>Cyanobacteriota</taxon>
        <taxon>Cyanophyceae</taxon>
        <taxon>Nostocales</taxon>
        <taxon>Nostocaceae</taxon>
        <taxon>Nostoc</taxon>
    </lineage>
</organism>
<dbReference type="InterPro" id="IPR051783">
    <property type="entry name" value="NAD(P)-dependent_oxidoreduct"/>
</dbReference>
<accession>A0ABR8KE49</accession>
<dbReference type="EMBL" id="JACJTU010000026">
    <property type="protein sequence ID" value="MBD2737004.1"/>
    <property type="molecule type" value="Genomic_DNA"/>
</dbReference>
<sequence length="334" mass="36300">MSGKTAFVTGATGLLGSNLCQLLVSQGWQVKGLVRSIDKAKRFLGNIPIEFIQGDIENVPAFTQALKGVDVVFHTAAFFREYYQPGSHWEKMKRINVDATIELLQAAEAQGVARTVFTSSSGVIQTYPDRAATETAPYSEFAQKNLYFKTKVLAEQEIYRFLETSRMDVVMILPGWMMGPGDAAPTSAGQLVLDLLASKLPGTVDGGASLTDVRDVAASMVTAAERGKRGERYIVAGPLKTMKDIALELEAISGVKAPKMEIPDWLALSIAWLLETWTGLIGGVNPMPLAGVQALLEKANLSSAKADRELGVSFRPFTDTLKDTVLWYQSQGYL</sequence>
<gene>
    <name evidence="2" type="ORF">H6H03_24485</name>
</gene>
<comment type="caution">
    <text evidence="2">The sequence shown here is derived from an EMBL/GenBank/DDBJ whole genome shotgun (WGS) entry which is preliminary data.</text>
</comment>
<name>A0ABR8KE49_9NOSO</name>